<dbReference type="KEGG" id="tmn:UCRPA7_8871"/>
<dbReference type="EMBL" id="KB933378">
    <property type="protein sequence ID" value="EON95709.1"/>
    <property type="molecule type" value="Genomic_DNA"/>
</dbReference>
<gene>
    <name evidence="1" type="ORF">UCRPA7_8871</name>
</gene>
<name>R8B8S5_PHAM7</name>
<accession>R8B8S5</accession>
<keyword evidence="2" id="KW-1185">Reference proteome</keyword>
<dbReference type="Proteomes" id="UP000014074">
    <property type="component" value="Unassembled WGS sequence"/>
</dbReference>
<dbReference type="PANTHER" id="PTHR24148">
    <property type="entry name" value="ANKYRIN REPEAT DOMAIN-CONTAINING PROTEIN 39 HOMOLOG-RELATED"/>
    <property type="match status" value="1"/>
</dbReference>
<dbReference type="PANTHER" id="PTHR24148:SF64">
    <property type="entry name" value="HETEROKARYON INCOMPATIBILITY DOMAIN-CONTAINING PROTEIN"/>
    <property type="match status" value="1"/>
</dbReference>
<dbReference type="InterPro" id="IPR052895">
    <property type="entry name" value="HetReg/Transcr_Mod"/>
</dbReference>
<reference evidence="2" key="1">
    <citation type="journal article" date="2013" name="Genome Announc.">
        <title>Draft genome sequence of the ascomycete Phaeoacremonium aleophilum strain UCR-PA7, a causal agent of the esca disease complex in grapevines.</title>
        <authorList>
            <person name="Blanco-Ulate B."/>
            <person name="Rolshausen P."/>
            <person name="Cantu D."/>
        </authorList>
    </citation>
    <scope>NUCLEOTIDE SEQUENCE [LARGE SCALE GENOMIC DNA]</scope>
    <source>
        <strain evidence="2">UCR-PA7</strain>
    </source>
</reference>
<evidence type="ECO:0000313" key="1">
    <source>
        <dbReference type="EMBL" id="EON95709.1"/>
    </source>
</evidence>
<sequence length="446" mass="50362">MIACGGRFDTSLERLENSAFHLQDMIHSDPRLAGQMKSVDDTLLDVREEELSYIRKLSYFRHLESRGDSAWTMMGISVAKIGDNAPGFLETAILTRDFQATDGHDKIFALWNLAKDKDGLDFKMDYSEPIPTSFTKFAAAWIRQHGSLDIIAASEPVPESRDFYANAPSWCPDWTVPAKTSCLLRRDTIPKRMMRIMDDLDGAVYSADGGMTLDKASNEPFFTFEGDALYCTGIILDNIATFLGDLPAFPKDMQFPMGDPQTYFRYVTWMEKLDNFYKDSNVAIYEDPMQAAKAMFHGDLPSAWPRREENPGNCSETYPQEKYVCKPELSRYVKFFAGSYSRLEARDHVKMVLRGRTLCVTEKGYMALAPSYVKNNVAEKPWLLAILATCSVPVLMQENDDGSYKICGTCFVQGWMEGEVLKDEMGVDSPADFWSAMEGSSKLKIV</sequence>
<dbReference type="OrthoDB" id="2157530at2759"/>
<evidence type="ECO:0000313" key="2">
    <source>
        <dbReference type="Proteomes" id="UP000014074"/>
    </source>
</evidence>
<proteinExistence type="predicted"/>
<dbReference type="HOGENOM" id="CLU_665628_0_0_1"/>
<dbReference type="AlphaFoldDB" id="R8B8S5"/>
<protein>
    <submittedName>
        <fullName evidence="1">Putative heterokaryon incompatibility protein</fullName>
    </submittedName>
</protein>
<organism evidence="1 2">
    <name type="scientific">Phaeoacremonium minimum (strain UCR-PA7)</name>
    <name type="common">Esca disease fungus</name>
    <name type="synonym">Togninia minima</name>
    <dbReference type="NCBI Taxonomy" id="1286976"/>
    <lineage>
        <taxon>Eukaryota</taxon>
        <taxon>Fungi</taxon>
        <taxon>Dikarya</taxon>
        <taxon>Ascomycota</taxon>
        <taxon>Pezizomycotina</taxon>
        <taxon>Sordariomycetes</taxon>
        <taxon>Sordariomycetidae</taxon>
        <taxon>Togniniales</taxon>
        <taxon>Togniniaceae</taxon>
        <taxon>Phaeoacremonium</taxon>
    </lineage>
</organism>
<dbReference type="eggNOG" id="ENOG502SJHU">
    <property type="taxonomic scope" value="Eukaryota"/>
</dbReference>
<dbReference type="GeneID" id="19329764"/>
<dbReference type="RefSeq" id="XP_007919570.1">
    <property type="nucleotide sequence ID" value="XM_007921379.1"/>
</dbReference>